<evidence type="ECO:0000259" key="7">
    <source>
        <dbReference type="Pfam" id="PF02776"/>
    </source>
</evidence>
<evidence type="ECO:0000256" key="2">
    <source>
        <dbReference type="ARBA" id="ARBA00022723"/>
    </source>
</evidence>
<keyword evidence="6" id="KW-0474">Menaquinone biosynthesis</keyword>
<dbReference type="PIRSF" id="PIRSF004983">
    <property type="entry name" value="MenD"/>
    <property type="match status" value="1"/>
</dbReference>
<proteinExistence type="inferred from homology"/>
<comment type="cofactor">
    <cofactor evidence="6">
        <name>Mg(2+)</name>
        <dbReference type="ChEBI" id="CHEBI:18420"/>
    </cofactor>
    <cofactor evidence="6">
        <name>Mn(2+)</name>
        <dbReference type="ChEBI" id="CHEBI:29035"/>
    </cofactor>
</comment>
<keyword evidence="2 6" id="KW-0479">Metal-binding</keyword>
<keyword evidence="1 6" id="KW-0808">Transferase</keyword>
<comment type="function">
    <text evidence="6">Catalyzes the thiamine diphosphate-dependent decarboxylation of 2-oxoglutarate and the subsequent addition of the resulting succinic semialdehyde-thiamine pyrophosphate anion to isochorismate to yield 2-succinyl-5-enolpyruvyl-6-hydroxy-3-cyclohexene-1-carboxylate (SEPHCHC).</text>
</comment>
<dbReference type="RefSeq" id="WP_184135774.1">
    <property type="nucleotide sequence ID" value="NZ_JACHKT010000027.1"/>
</dbReference>
<feature type="domain" description="Menaquinone biosynthesis protein MenD middle" evidence="8">
    <location>
        <begin position="208"/>
        <end position="401"/>
    </location>
</feature>
<protein>
    <recommendedName>
        <fullName evidence="6">2-succinyl-5-enolpyruvyl-6-hydroxy-3-cyclohexene-1-carboxylate synthase</fullName>
        <shortName evidence="6">SEPHCHC synthase</shortName>
        <ecNumber evidence="6">2.2.1.9</ecNumber>
    </recommendedName>
    <alternativeName>
        <fullName evidence="6">Menaquinone biosynthesis protein MenD</fullName>
    </alternativeName>
</protein>
<organism evidence="9 10">
    <name type="scientific">Arcicella rosea</name>
    <dbReference type="NCBI Taxonomy" id="502909"/>
    <lineage>
        <taxon>Bacteria</taxon>
        <taxon>Pseudomonadati</taxon>
        <taxon>Bacteroidota</taxon>
        <taxon>Cytophagia</taxon>
        <taxon>Cytophagales</taxon>
        <taxon>Flectobacillaceae</taxon>
        <taxon>Arcicella</taxon>
    </lineage>
</organism>
<comment type="pathway">
    <text evidence="6">Quinol/quinone metabolism; 1,4-dihydroxy-2-naphthoate biosynthesis; 1,4-dihydroxy-2-naphthoate from chorismate: step 2/7.</text>
</comment>
<evidence type="ECO:0000256" key="6">
    <source>
        <dbReference type="HAMAP-Rule" id="MF_01659"/>
    </source>
</evidence>
<reference evidence="9 10" key="1">
    <citation type="submission" date="2020-08" db="EMBL/GenBank/DDBJ databases">
        <title>Functional genomics of gut bacteria from endangered species of beetles.</title>
        <authorList>
            <person name="Carlos-Shanley C."/>
        </authorList>
    </citation>
    <scope>NUCLEOTIDE SEQUENCE [LARGE SCALE GENOMIC DNA]</scope>
    <source>
        <strain evidence="9 10">S00070</strain>
    </source>
</reference>
<dbReference type="PANTHER" id="PTHR42916:SF1">
    <property type="entry name" value="PROTEIN PHYLLO, CHLOROPLASTIC"/>
    <property type="match status" value="1"/>
</dbReference>
<dbReference type="CDD" id="cd02009">
    <property type="entry name" value="TPP_SHCHC_synthase"/>
    <property type="match status" value="1"/>
</dbReference>
<dbReference type="AlphaFoldDB" id="A0A841EP02"/>
<dbReference type="HAMAP" id="MF_01659">
    <property type="entry name" value="MenD"/>
    <property type="match status" value="1"/>
</dbReference>
<dbReference type="EMBL" id="JACHKT010000027">
    <property type="protein sequence ID" value="MBB6004646.1"/>
    <property type="molecule type" value="Genomic_DNA"/>
</dbReference>
<comment type="catalytic activity">
    <reaction evidence="6">
        <text>isochorismate + 2-oxoglutarate + H(+) = 5-enolpyruvoyl-6-hydroxy-2-succinyl-cyclohex-3-ene-1-carboxylate + CO2</text>
        <dbReference type="Rhea" id="RHEA:25593"/>
        <dbReference type="ChEBI" id="CHEBI:15378"/>
        <dbReference type="ChEBI" id="CHEBI:16526"/>
        <dbReference type="ChEBI" id="CHEBI:16810"/>
        <dbReference type="ChEBI" id="CHEBI:29780"/>
        <dbReference type="ChEBI" id="CHEBI:58818"/>
        <dbReference type="EC" id="2.2.1.9"/>
    </reaction>
</comment>
<dbReference type="PANTHER" id="PTHR42916">
    <property type="entry name" value="2-SUCCINYL-5-ENOLPYRUVYL-6-HYDROXY-3-CYCLOHEXENE-1-CARBOXYLATE SYNTHASE"/>
    <property type="match status" value="1"/>
</dbReference>
<evidence type="ECO:0000256" key="5">
    <source>
        <dbReference type="ARBA" id="ARBA00023211"/>
    </source>
</evidence>
<dbReference type="UniPathway" id="UPA01057">
    <property type="reaction ID" value="UER00164"/>
</dbReference>
<gene>
    <name evidence="6" type="primary">menD</name>
    <name evidence="9" type="ORF">HNP25_003312</name>
</gene>
<dbReference type="GO" id="GO:0000287">
    <property type="term" value="F:magnesium ion binding"/>
    <property type="evidence" value="ECO:0007669"/>
    <property type="project" value="UniProtKB-UniRule"/>
</dbReference>
<comment type="subunit">
    <text evidence="6">Homodimer.</text>
</comment>
<dbReference type="Gene3D" id="3.40.50.1220">
    <property type="entry name" value="TPP-binding domain"/>
    <property type="match status" value="1"/>
</dbReference>
<comment type="similarity">
    <text evidence="6">Belongs to the TPP enzyme family. MenD subfamily.</text>
</comment>
<dbReference type="GO" id="GO:0030145">
    <property type="term" value="F:manganese ion binding"/>
    <property type="evidence" value="ECO:0007669"/>
    <property type="project" value="UniProtKB-UniRule"/>
</dbReference>
<dbReference type="NCBIfam" id="TIGR00173">
    <property type="entry name" value="menD"/>
    <property type="match status" value="1"/>
</dbReference>
<keyword evidence="10" id="KW-1185">Reference proteome</keyword>
<dbReference type="Proteomes" id="UP000524404">
    <property type="component" value="Unassembled WGS sequence"/>
</dbReference>
<evidence type="ECO:0000256" key="1">
    <source>
        <dbReference type="ARBA" id="ARBA00022679"/>
    </source>
</evidence>
<evidence type="ECO:0000313" key="10">
    <source>
        <dbReference type="Proteomes" id="UP000524404"/>
    </source>
</evidence>
<keyword evidence="3 6" id="KW-0460">Magnesium</keyword>
<keyword evidence="5 6" id="KW-0464">Manganese</keyword>
<name>A0A841EP02_9BACT</name>
<dbReference type="InterPro" id="IPR032264">
    <property type="entry name" value="MenD_middle"/>
</dbReference>
<dbReference type="GO" id="GO:0009234">
    <property type="term" value="P:menaquinone biosynthetic process"/>
    <property type="evidence" value="ECO:0007669"/>
    <property type="project" value="UniProtKB-UniRule"/>
</dbReference>
<dbReference type="Pfam" id="PF02776">
    <property type="entry name" value="TPP_enzyme_N"/>
    <property type="match status" value="1"/>
</dbReference>
<evidence type="ECO:0000259" key="8">
    <source>
        <dbReference type="Pfam" id="PF16582"/>
    </source>
</evidence>
<sequence length="572" mass="65269">MLLQPIVNLVEILSRKGVNHAIISPGSRNAPLTIAFVRHPDIKTLSISDERSAAFIAMGMAQNLKKPVSICCTSGSAAYNYAPAVAEAFFQEIPLIILTADRPKEWIHQHDGQTIYQTDIFGKHVKQSFELGADYSHPDAIWHIERTVNHAINLADTFPKGPVHINIPLREPFYPAENEQINFDKNVRVIERLNTENTLSKEIWATLLQNIEQYEKVLIAGGQHEYDPALTAVLQKLQEEFNFPVLGDAIANLKFDSISHHDIFLNQDIENLKPELLITFGKSFISKSFKTFLRKNKAIEHWHLSLDNHLIDTFQSLTKVIPVQPQYFFEKLLEDVDFEQFRNGDDEERDGSYLEEWKKNNMKAKSYLEHFFLADFHKKQLNEFYAIKKLFDALPADSQLHLANSMSVRYANYIGTDYNKKIEVFANRGTSGIDGCVSTALGAALSTDKLVYLLIGDLAFFYDRNALWNRYVPNNLRIILINNHGGGIFRMIDGPSKQAELADYFETVQSYNAEKTAIEADIDYFNAKTVDEFHTFSTVFLEPNGKAKIFEIETNSVYNTEIFKQFKAGFSD</sequence>
<keyword evidence="4 6" id="KW-0786">Thiamine pyrophosphate</keyword>
<evidence type="ECO:0000313" key="9">
    <source>
        <dbReference type="EMBL" id="MBB6004646.1"/>
    </source>
</evidence>
<comment type="pathway">
    <text evidence="6">Quinol/quinone metabolism; menaquinone biosynthesis.</text>
</comment>
<dbReference type="SUPFAM" id="SSF52518">
    <property type="entry name" value="Thiamin diphosphate-binding fold (THDP-binding)"/>
    <property type="match status" value="2"/>
</dbReference>
<accession>A0A841EP02</accession>
<dbReference type="InterPro" id="IPR012001">
    <property type="entry name" value="Thiamin_PyroP_enz_TPP-bd_dom"/>
</dbReference>
<evidence type="ECO:0000256" key="3">
    <source>
        <dbReference type="ARBA" id="ARBA00022842"/>
    </source>
</evidence>
<dbReference type="GO" id="GO:0030976">
    <property type="term" value="F:thiamine pyrophosphate binding"/>
    <property type="evidence" value="ECO:0007669"/>
    <property type="project" value="UniProtKB-UniRule"/>
</dbReference>
<evidence type="ECO:0000256" key="4">
    <source>
        <dbReference type="ARBA" id="ARBA00023052"/>
    </source>
</evidence>
<dbReference type="InterPro" id="IPR029061">
    <property type="entry name" value="THDP-binding"/>
</dbReference>
<dbReference type="InterPro" id="IPR004433">
    <property type="entry name" value="MenaQ_synth_MenD"/>
</dbReference>
<dbReference type="EC" id="2.2.1.9" evidence="6"/>
<dbReference type="CDD" id="cd07037">
    <property type="entry name" value="TPP_PYR_MenD"/>
    <property type="match status" value="1"/>
</dbReference>
<dbReference type="Gene3D" id="3.40.50.970">
    <property type="match status" value="2"/>
</dbReference>
<comment type="caution">
    <text evidence="9">The sequence shown here is derived from an EMBL/GenBank/DDBJ whole genome shotgun (WGS) entry which is preliminary data.</text>
</comment>
<dbReference type="GO" id="GO:0070204">
    <property type="term" value="F:2-succinyl-5-enolpyruvyl-6-hydroxy-3-cyclohexene-1-carboxylic-acid synthase activity"/>
    <property type="evidence" value="ECO:0007669"/>
    <property type="project" value="UniProtKB-UniRule"/>
</dbReference>
<dbReference type="UniPathway" id="UPA00079"/>
<comment type="cofactor">
    <cofactor evidence="6">
        <name>thiamine diphosphate</name>
        <dbReference type="ChEBI" id="CHEBI:58937"/>
    </cofactor>
    <text evidence="6">Binds 1 thiamine pyrophosphate per subunit.</text>
</comment>
<dbReference type="Pfam" id="PF16582">
    <property type="entry name" value="TPP_enzyme_M_2"/>
    <property type="match status" value="1"/>
</dbReference>
<feature type="domain" description="Thiamine pyrophosphate enzyme N-terminal TPP-binding" evidence="7">
    <location>
        <begin position="9"/>
        <end position="115"/>
    </location>
</feature>